<comment type="caution">
    <text evidence="2">The sequence shown here is derived from an EMBL/GenBank/DDBJ whole genome shotgun (WGS) entry which is preliminary data.</text>
</comment>
<evidence type="ECO:0000313" key="3">
    <source>
        <dbReference type="Proteomes" id="UP000230233"/>
    </source>
</evidence>
<evidence type="ECO:0000313" key="2">
    <source>
        <dbReference type="EMBL" id="PIC18063.1"/>
    </source>
</evidence>
<accession>A0A2G5ST22</accession>
<organism evidence="2 3">
    <name type="scientific">Caenorhabditis nigoni</name>
    <dbReference type="NCBI Taxonomy" id="1611254"/>
    <lineage>
        <taxon>Eukaryota</taxon>
        <taxon>Metazoa</taxon>
        <taxon>Ecdysozoa</taxon>
        <taxon>Nematoda</taxon>
        <taxon>Chromadorea</taxon>
        <taxon>Rhabditida</taxon>
        <taxon>Rhabditina</taxon>
        <taxon>Rhabditomorpha</taxon>
        <taxon>Rhabditoidea</taxon>
        <taxon>Rhabditidae</taxon>
        <taxon>Peloderinae</taxon>
        <taxon>Caenorhabditis</taxon>
    </lineage>
</organism>
<keyword evidence="1" id="KW-0472">Membrane</keyword>
<name>A0A2G5ST22_9PELO</name>
<sequence length="93" mass="10626">MRPPDGMKQDVPHYHILFLFLAVLVLSAGIVFARSCSIYLRPRVQNASRLIRGAYRARGHDTVRYMRGLDIDDSEFGTESMIEMTTHTDNAKK</sequence>
<feature type="transmembrane region" description="Helical" evidence="1">
    <location>
        <begin position="12"/>
        <end position="33"/>
    </location>
</feature>
<proteinExistence type="predicted"/>
<keyword evidence="1" id="KW-0812">Transmembrane</keyword>
<dbReference type="AlphaFoldDB" id="A0A2G5ST22"/>
<gene>
    <name evidence="2" type="primary">Cnig_chr_X.g24088</name>
    <name evidence="2" type="ORF">B9Z55_024088</name>
</gene>
<keyword evidence="3" id="KW-1185">Reference proteome</keyword>
<keyword evidence="1" id="KW-1133">Transmembrane helix</keyword>
<evidence type="ECO:0000256" key="1">
    <source>
        <dbReference type="SAM" id="Phobius"/>
    </source>
</evidence>
<reference evidence="3" key="1">
    <citation type="submission" date="2017-10" db="EMBL/GenBank/DDBJ databases">
        <title>Rapid genome shrinkage in a self-fertile nematode reveals novel sperm competition proteins.</title>
        <authorList>
            <person name="Yin D."/>
            <person name="Schwarz E.M."/>
            <person name="Thomas C.G."/>
            <person name="Felde R.L."/>
            <person name="Korf I.F."/>
            <person name="Cutter A.D."/>
            <person name="Schartner C.M."/>
            <person name="Ralston E.J."/>
            <person name="Meyer B.J."/>
            <person name="Haag E.S."/>
        </authorList>
    </citation>
    <scope>NUCLEOTIDE SEQUENCE [LARGE SCALE GENOMIC DNA]</scope>
    <source>
        <strain evidence="3">JU1422</strain>
    </source>
</reference>
<protein>
    <submittedName>
        <fullName evidence="2">Uncharacterized protein</fullName>
    </submittedName>
</protein>
<dbReference type="Proteomes" id="UP000230233">
    <property type="component" value="Chromosome X"/>
</dbReference>
<dbReference type="EMBL" id="PDUG01000006">
    <property type="protein sequence ID" value="PIC18063.1"/>
    <property type="molecule type" value="Genomic_DNA"/>
</dbReference>